<feature type="domain" description="HTH merR-type" evidence="5">
    <location>
        <begin position="1"/>
        <end position="71"/>
    </location>
</feature>
<dbReference type="GO" id="GO:0003677">
    <property type="term" value="F:DNA binding"/>
    <property type="evidence" value="ECO:0007669"/>
    <property type="project" value="UniProtKB-KW"/>
</dbReference>
<dbReference type="CDD" id="cd01106">
    <property type="entry name" value="HTH_TipAL-Mta"/>
    <property type="match status" value="1"/>
</dbReference>
<dbReference type="PRINTS" id="PR00040">
    <property type="entry name" value="HTHMERR"/>
</dbReference>
<evidence type="ECO:0000313" key="6">
    <source>
        <dbReference type="EMBL" id="GFZ83904.1"/>
    </source>
</evidence>
<comment type="caution">
    <text evidence="6">The sequence shown here is derived from an EMBL/GenBank/DDBJ whole genome shotgun (WGS) entry which is preliminary data.</text>
</comment>
<dbReference type="Gene3D" id="1.10.490.50">
    <property type="entry name" value="Antibiotic binding domain of TipA-like multidrug resistance regulators"/>
    <property type="match status" value="1"/>
</dbReference>
<evidence type="ECO:0000256" key="3">
    <source>
        <dbReference type="ARBA" id="ARBA00023159"/>
    </source>
</evidence>
<dbReference type="Pfam" id="PF07739">
    <property type="entry name" value="TipAS"/>
    <property type="match status" value="1"/>
</dbReference>
<keyword evidence="4" id="KW-0804">Transcription</keyword>
<dbReference type="GO" id="GO:0003700">
    <property type="term" value="F:DNA-binding transcription factor activity"/>
    <property type="evidence" value="ECO:0007669"/>
    <property type="project" value="InterPro"/>
</dbReference>
<evidence type="ECO:0000256" key="4">
    <source>
        <dbReference type="ARBA" id="ARBA00023163"/>
    </source>
</evidence>
<organism evidence="6 7">
    <name type="scientific">Compostibacillus humi</name>
    <dbReference type="NCBI Taxonomy" id="1245525"/>
    <lineage>
        <taxon>Bacteria</taxon>
        <taxon>Bacillati</taxon>
        <taxon>Bacillota</taxon>
        <taxon>Bacilli</taxon>
        <taxon>Bacillales</taxon>
        <taxon>Bacillaceae</taxon>
        <taxon>Compostibacillus</taxon>
    </lineage>
</organism>
<keyword evidence="7" id="KW-1185">Reference proteome</keyword>
<evidence type="ECO:0000256" key="1">
    <source>
        <dbReference type="ARBA" id="ARBA00023015"/>
    </source>
</evidence>
<gene>
    <name evidence="6" type="ORF">GCM10010978_25330</name>
</gene>
<dbReference type="Gene3D" id="1.10.1660.10">
    <property type="match status" value="1"/>
</dbReference>
<dbReference type="RefSeq" id="WP_188392785.1">
    <property type="nucleotide sequence ID" value="NZ_BMEV01000054.1"/>
</dbReference>
<sequence length="252" mass="29599">MEYTVKELAQLAGVSSRTLRYYDQIGLLKPARMNESGYRIYSSQEVDILQQILFYRELGVPLEQIKEIIHDPAFDEEKALQHHYEQVKQERDRLDKILATIEKTLISKKGGKEMQDKEKFEGLKDKLMQENEEKYGKEIREKYGEETVKKSYEKFRNMSEEDFKKMQAIEQEVFALMKKVAETKDPTSADARKLAEKHKEWLMFSWPDYSKEAHQGLAEMYVADELFSAYYDKVVAGGAKILRDAIVHYVNQ</sequence>
<keyword evidence="1" id="KW-0805">Transcription regulation</keyword>
<proteinExistence type="predicted"/>
<dbReference type="PANTHER" id="PTHR30204">
    <property type="entry name" value="REDOX-CYCLING DRUG-SENSING TRANSCRIPTIONAL ACTIVATOR SOXR"/>
    <property type="match status" value="1"/>
</dbReference>
<dbReference type="PROSITE" id="PS50937">
    <property type="entry name" value="HTH_MERR_2"/>
    <property type="match status" value="1"/>
</dbReference>
<dbReference type="InterPro" id="IPR047057">
    <property type="entry name" value="MerR_fam"/>
</dbReference>
<dbReference type="InterPro" id="IPR036244">
    <property type="entry name" value="TipA-like_antibiotic-bd"/>
</dbReference>
<reference evidence="6" key="2">
    <citation type="submission" date="2020-09" db="EMBL/GenBank/DDBJ databases">
        <authorList>
            <person name="Sun Q."/>
            <person name="Zhou Y."/>
        </authorList>
    </citation>
    <scope>NUCLEOTIDE SEQUENCE</scope>
    <source>
        <strain evidence="6">CGMCC 1.12360</strain>
    </source>
</reference>
<evidence type="ECO:0000259" key="5">
    <source>
        <dbReference type="PROSITE" id="PS50937"/>
    </source>
</evidence>
<keyword evidence="3" id="KW-0010">Activator</keyword>
<dbReference type="SUPFAM" id="SSF89082">
    <property type="entry name" value="Antibiotic binding domain of TipA-like multidrug resistance regulators"/>
    <property type="match status" value="1"/>
</dbReference>
<dbReference type="InterPro" id="IPR009061">
    <property type="entry name" value="DNA-bd_dom_put_sf"/>
</dbReference>
<dbReference type="SUPFAM" id="SSF46955">
    <property type="entry name" value="Putative DNA-binding domain"/>
    <property type="match status" value="1"/>
</dbReference>
<dbReference type="SMART" id="SM00422">
    <property type="entry name" value="HTH_MERR"/>
    <property type="match status" value="1"/>
</dbReference>
<accession>A0A8J2XIT6</accession>
<evidence type="ECO:0000313" key="7">
    <source>
        <dbReference type="Proteomes" id="UP000602050"/>
    </source>
</evidence>
<dbReference type="Pfam" id="PF13411">
    <property type="entry name" value="MerR_1"/>
    <property type="match status" value="1"/>
</dbReference>
<name>A0A8J2XIT6_9BACI</name>
<dbReference type="EMBL" id="BMEV01000054">
    <property type="protein sequence ID" value="GFZ83904.1"/>
    <property type="molecule type" value="Genomic_DNA"/>
</dbReference>
<dbReference type="AlphaFoldDB" id="A0A8J2XIT6"/>
<keyword evidence="2" id="KW-0238">DNA-binding</keyword>
<protein>
    <submittedName>
        <fullName evidence="6">MerR family transcriptional regulator</fullName>
    </submittedName>
</protein>
<dbReference type="Proteomes" id="UP000602050">
    <property type="component" value="Unassembled WGS sequence"/>
</dbReference>
<reference evidence="6" key="1">
    <citation type="journal article" date="2014" name="Int. J. Syst. Evol. Microbiol.">
        <title>Complete genome sequence of Corynebacterium casei LMG S-19264T (=DSM 44701T), isolated from a smear-ripened cheese.</title>
        <authorList>
            <consortium name="US DOE Joint Genome Institute (JGI-PGF)"/>
            <person name="Walter F."/>
            <person name="Albersmeier A."/>
            <person name="Kalinowski J."/>
            <person name="Ruckert C."/>
        </authorList>
    </citation>
    <scope>NUCLEOTIDE SEQUENCE</scope>
    <source>
        <strain evidence="6">CGMCC 1.12360</strain>
    </source>
</reference>
<evidence type="ECO:0000256" key="2">
    <source>
        <dbReference type="ARBA" id="ARBA00023125"/>
    </source>
</evidence>
<dbReference type="InterPro" id="IPR012925">
    <property type="entry name" value="TipAS_dom"/>
</dbReference>
<dbReference type="PANTHER" id="PTHR30204:SF90">
    <property type="entry name" value="HTH-TYPE TRANSCRIPTIONAL ACTIVATOR MTA"/>
    <property type="match status" value="1"/>
</dbReference>
<dbReference type="InterPro" id="IPR000551">
    <property type="entry name" value="MerR-type_HTH_dom"/>
</dbReference>